<dbReference type="AlphaFoldDB" id="A0A368Q114"/>
<evidence type="ECO:0000313" key="1">
    <source>
        <dbReference type="EMBL" id="RCV11721.1"/>
    </source>
</evidence>
<dbReference type="EMBL" id="CM003529">
    <property type="protein sequence ID" value="RCV11721.1"/>
    <property type="molecule type" value="Genomic_DNA"/>
</dbReference>
<sequence length="33" mass="3790">MLEVFFRLHGAAVTGRREHADGVQIRRLPTGIW</sequence>
<name>A0A368Q114_SETIT</name>
<accession>A0A368Q114</accession>
<organism evidence="1">
    <name type="scientific">Setaria italica</name>
    <name type="common">Foxtail millet</name>
    <name type="synonym">Panicum italicum</name>
    <dbReference type="NCBI Taxonomy" id="4555"/>
    <lineage>
        <taxon>Eukaryota</taxon>
        <taxon>Viridiplantae</taxon>
        <taxon>Streptophyta</taxon>
        <taxon>Embryophyta</taxon>
        <taxon>Tracheophyta</taxon>
        <taxon>Spermatophyta</taxon>
        <taxon>Magnoliopsida</taxon>
        <taxon>Liliopsida</taxon>
        <taxon>Poales</taxon>
        <taxon>Poaceae</taxon>
        <taxon>PACMAD clade</taxon>
        <taxon>Panicoideae</taxon>
        <taxon>Panicodae</taxon>
        <taxon>Paniceae</taxon>
        <taxon>Cenchrinae</taxon>
        <taxon>Setaria</taxon>
    </lineage>
</organism>
<protein>
    <submittedName>
        <fullName evidence="1">Uncharacterized protein</fullName>
    </submittedName>
</protein>
<reference evidence="1" key="1">
    <citation type="journal article" date="2012" name="Nat. Biotechnol.">
        <title>Reference genome sequence of the model plant Setaria.</title>
        <authorList>
            <person name="Bennetzen J.L."/>
            <person name="Schmutz J."/>
            <person name="Wang H."/>
            <person name="Percifield R."/>
            <person name="Hawkins J."/>
            <person name="Pontaroli A.C."/>
            <person name="Estep M."/>
            <person name="Feng L."/>
            <person name="Vaughn J.N."/>
            <person name="Grimwood J."/>
            <person name="Jenkins J."/>
            <person name="Barry K."/>
            <person name="Lindquist E."/>
            <person name="Hellsten U."/>
            <person name="Deshpande S."/>
            <person name="Wang X."/>
            <person name="Wu X."/>
            <person name="Mitros T."/>
            <person name="Triplett J."/>
            <person name="Yang X."/>
            <person name="Ye C.Y."/>
            <person name="Mauro-Herrera M."/>
            <person name="Wang L."/>
            <person name="Li P."/>
            <person name="Sharma M."/>
            <person name="Sharma R."/>
            <person name="Ronald P.C."/>
            <person name="Panaud O."/>
            <person name="Kellogg E.A."/>
            <person name="Brutnell T.P."/>
            <person name="Doust A.N."/>
            <person name="Tuskan G.A."/>
            <person name="Rokhsar D."/>
            <person name="Devos K.M."/>
        </authorList>
    </citation>
    <scope>NUCLEOTIDE SEQUENCE [LARGE SCALE GENOMIC DNA]</scope>
    <source>
        <strain evidence="1">Yugu1</strain>
    </source>
</reference>
<gene>
    <name evidence="1" type="ORF">SETIT_2G209000v2</name>
</gene>
<reference evidence="1" key="2">
    <citation type="submission" date="2015-07" db="EMBL/GenBank/DDBJ databases">
        <authorList>
            <person name="Noorani M."/>
        </authorList>
    </citation>
    <scope>NUCLEOTIDE SEQUENCE</scope>
    <source>
        <strain evidence="1">Yugu1</strain>
    </source>
</reference>
<proteinExistence type="predicted"/>